<proteinExistence type="predicted"/>
<dbReference type="EMBL" id="JABWMJ010000001">
    <property type="protein sequence ID" value="NUZ04752.1"/>
    <property type="molecule type" value="Genomic_DNA"/>
</dbReference>
<dbReference type="Proteomes" id="UP000529637">
    <property type="component" value="Unassembled WGS sequence"/>
</dbReference>
<dbReference type="AlphaFoldDB" id="A0A7Y6NKC1"/>
<sequence>MARAPARRRGLLVGAGALLLVMVLALVAARRVTLLVLDVPEKRATLLVKRSPALGMRFVESEASLCDRQKPGSPLHSIALPASFCPLALATGPVTSERNVLLRLPFVAALHRLAG</sequence>
<reference evidence="1 2" key="1">
    <citation type="submission" date="2020-06" db="EMBL/GenBank/DDBJ databases">
        <title>Schlegella sp. ID0723 isolated from air conditioner.</title>
        <authorList>
            <person name="Kim D.Y."/>
            <person name="Kim D.-U."/>
        </authorList>
    </citation>
    <scope>NUCLEOTIDE SEQUENCE [LARGE SCALE GENOMIC DNA]</scope>
    <source>
        <strain evidence="1 2">ID0723</strain>
    </source>
</reference>
<keyword evidence="2" id="KW-1185">Reference proteome</keyword>
<evidence type="ECO:0000313" key="1">
    <source>
        <dbReference type="EMBL" id="NUZ04752.1"/>
    </source>
</evidence>
<gene>
    <name evidence="1" type="ORF">HQN59_03155</name>
</gene>
<dbReference type="RefSeq" id="WP_176065935.1">
    <property type="nucleotide sequence ID" value="NZ_JABWMJ010000001.1"/>
</dbReference>
<protein>
    <submittedName>
        <fullName evidence="1">Uncharacterized protein</fullName>
    </submittedName>
</protein>
<accession>A0A7Y6NKC1</accession>
<evidence type="ECO:0000313" key="2">
    <source>
        <dbReference type="Proteomes" id="UP000529637"/>
    </source>
</evidence>
<organism evidence="1 2">
    <name type="scientific">Piscinibacter koreensis</name>
    <dbReference type="NCBI Taxonomy" id="2742824"/>
    <lineage>
        <taxon>Bacteria</taxon>
        <taxon>Pseudomonadati</taxon>
        <taxon>Pseudomonadota</taxon>
        <taxon>Betaproteobacteria</taxon>
        <taxon>Burkholderiales</taxon>
        <taxon>Sphaerotilaceae</taxon>
        <taxon>Piscinibacter</taxon>
    </lineage>
</organism>
<comment type="caution">
    <text evidence="1">The sequence shown here is derived from an EMBL/GenBank/DDBJ whole genome shotgun (WGS) entry which is preliminary data.</text>
</comment>
<name>A0A7Y6NKC1_9BURK</name>